<keyword evidence="1" id="KW-0436">Ligase</keyword>
<evidence type="ECO:0000313" key="6">
    <source>
        <dbReference type="EMBL" id="MEU0156101.1"/>
    </source>
</evidence>
<evidence type="ECO:0000313" key="7">
    <source>
        <dbReference type="Proteomes" id="UP001550348"/>
    </source>
</evidence>
<dbReference type="PANTHER" id="PTHR43585:SF2">
    <property type="entry name" value="ATP-GRASP ENZYME FSQD"/>
    <property type="match status" value="1"/>
</dbReference>
<name>A0ABV2VWZ9_9ACTN</name>
<dbReference type="InterPro" id="IPR052032">
    <property type="entry name" value="ATP-dep_AA_Ligase"/>
</dbReference>
<dbReference type="PANTHER" id="PTHR43585">
    <property type="entry name" value="FUMIPYRROLE BIOSYNTHESIS PROTEIN C"/>
    <property type="match status" value="1"/>
</dbReference>
<sequence>MRCAIVDAYGAGRHLPAALRQHDVSFLHVRSEFPDWRLSYRPEDFDVEVRHEGDVTATAQCLRAESVDIVVAGAESGVLLADELSAALGTPGNGMRAPAARRDKYLMHQAVREAGLASADCFRSSALADIVDWAVDRGRWPVVLKPPSSAGGDNVIVCHSAEEIAKAYDQIVADIDRYGRTNDVILAQEFLAGVEYYVNSVSRDGVHRVVEVWRYHKRSVSGRTVYDYEDLLAWEDPTARRIADYAMAVLDALEIRNGAGHTEVMLTERGPVLVECGARLGGGQMPELLSRCTGTNQVDSLASAIGQPERFTRADPSEGYRLTAHLRCVNLLSHRRGTMPPDEAWEPVCALPSFDSMVLNLPTHAPLARTIDMATCPGTVYLCSTDQERVEADYQRLRQMEIEGLYNEAD</sequence>
<reference evidence="6 7" key="1">
    <citation type="submission" date="2024-06" db="EMBL/GenBank/DDBJ databases">
        <title>The Natural Products Discovery Center: Release of the First 8490 Sequenced Strains for Exploring Actinobacteria Biosynthetic Diversity.</title>
        <authorList>
            <person name="Kalkreuter E."/>
            <person name="Kautsar S.A."/>
            <person name="Yang D."/>
            <person name="Bader C.D."/>
            <person name="Teijaro C.N."/>
            <person name="Fluegel L."/>
            <person name="Davis C.M."/>
            <person name="Simpson J.R."/>
            <person name="Lauterbach L."/>
            <person name="Steele A.D."/>
            <person name="Gui C."/>
            <person name="Meng S."/>
            <person name="Li G."/>
            <person name="Viehrig K."/>
            <person name="Ye F."/>
            <person name="Su P."/>
            <person name="Kiefer A.F."/>
            <person name="Nichols A."/>
            <person name="Cepeda A.J."/>
            <person name="Yan W."/>
            <person name="Fan B."/>
            <person name="Jiang Y."/>
            <person name="Adhikari A."/>
            <person name="Zheng C.-J."/>
            <person name="Schuster L."/>
            <person name="Cowan T.M."/>
            <person name="Smanski M.J."/>
            <person name="Chevrette M.G."/>
            <person name="De Carvalho L.P.S."/>
            <person name="Shen B."/>
        </authorList>
    </citation>
    <scope>NUCLEOTIDE SEQUENCE [LARGE SCALE GENOMIC DNA]</scope>
    <source>
        <strain evidence="6 7">NPDC006286</strain>
    </source>
</reference>
<keyword evidence="2 4" id="KW-0547">Nucleotide-binding</keyword>
<evidence type="ECO:0000256" key="2">
    <source>
        <dbReference type="ARBA" id="ARBA00022741"/>
    </source>
</evidence>
<comment type="caution">
    <text evidence="6">The sequence shown here is derived from an EMBL/GenBank/DDBJ whole genome shotgun (WGS) entry which is preliminary data.</text>
</comment>
<dbReference type="Proteomes" id="UP001550348">
    <property type="component" value="Unassembled WGS sequence"/>
</dbReference>
<protein>
    <submittedName>
        <fullName evidence="6">ATP-grasp domain-containing protein</fullName>
    </submittedName>
</protein>
<evidence type="ECO:0000256" key="1">
    <source>
        <dbReference type="ARBA" id="ARBA00022598"/>
    </source>
</evidence>
<dbReference type="NCBIfam" id="NF005543">
    <property type="entry name" value="PRK07206.1"/>
    <property type="match status" value="1"/>
</dbReference>
<dbReference type="Gene3D" id="3.30.470.20">
    <property type="entry name" value="ATP-grasp fold, B domain"/>
    <property type="match status" value="1"/>
</dbReference>
<dbReference type="RefSeq" id="WP_355667636.1">
    <property type="nucleotide sequence ID" value="NZ_JBEXRX010000151.1"/>
</dbReference>
<feature type="domain" description="ATP-grasp" evidence="5">
    <location>
        <begin position="108"/>
        <end position="306"/>
    </location>
</feature>
<evidence type="ECO:0000256" key="3">
    <source>
        <dbReference type="ARBA" id="ARBA00022840"/>
    </source>
</evidence>
<dbReference type="PROSITE" id="PS50975">
    <property type="entry name" value="ATP_GRASP"/>
    <property type="match status" value="1"/>
</dbReference>
<dbReference type="EMBL" id="JBEXRX010000151">
    <property type="protein sequence ID" value="MEU0156101.1"/>
    <property type="molecule type" value="Genomic_DNA"/>
</dbReference>
<evidence type="ECO:0000259" key="5">
    <source>
        <dbReference type="PROSITE" id="PS50975"/>
    </source>
</evidence>
<organism evidence="6 7">
    <name type="scientific">Micromonospora fulviviridis</name>
    <dbReference type="NCBI Taxonomy" id="47860"/>
    <lineage>
        <taxon>Bacteria</taxon>
        <taxon>Bacillati</taxon>
        <taxon>Actinomycetota</taxon>
        <taxon>Actinomycetes</taxon>
        <taxon>Micromonosporales</taxon>
        <taxon>Micromonosporaceae</taxon>
        <taxon>Micromonospora</taxon>
    </lineage>
</organism>
<keyword evidence="3 4" id="KW-0067">ATP-binding</keyword>
<evidence type="ECO:0000256" key="4">
    <source>
        <dbReference type="PROSITE-ProRule" id="PRU00409"/>
    </source>
</evidence>
<dbReference type="InterPro" id="IPR011761">
    <property type="entry name" value="ATP-grasp"/>
</dbReference>
<keyword evidence="7" id="KW-1185">Reference proteome</keyword>
<dbReference type="Pfam" id="PF13535">
    <property type="entry name" value="ATP-grasp_4"/>
    <property type="match status" value="1"/>
</dbReference>
<proteinExistence type="predicted"/>
<accession>A0ABV2VWZ9</accession>
<gene>
    <name evidence="6" type="ORF">ABZ071_30250</name>
</gene>
<dbReference type="SUPFAM" id="SSF56059">
    <property type="entry name" value="Glutathione synthetase ATP-binding domain-like"/>
    <property type="match status" value="1"/>
</dbReference>